<keyword evidence="6" id="KW-1185">Reference proteome</keyword>
<dbReference type="InterPro" id="IPR044946">
    <property type="entry name" value="Restrct_endonuc_typeI_TRD_sf"/>
</dbReference>
<feature type="domain" description="Type I restriction modification DNA specificity" evidence="4">
    <location>
        <begin position="231"/>
        <end position="385"/>
    </location>
</feature>
<keyword evidence="2" id="KW-0680">Restriction system</keyword>
<accession>A0ABX0U8Q9</accession>
<dbReference type="Pfam" id="PF01420">
    <property type="entry name" value="Methylase_S"/>
    <property type="match status" value="2"/>
</dbReference>
<dbReference type="PANTHER" id="PTHR30408">
    <property type="entry name" value="TYPE-1 RESTRICTION ENZYME ECOKI SPECIFICITY PROTEIN"/>
    <property type="match status" value="1"/>
</dbReference>
<dbReference type="RefSeq" id="WP_167186442.1">
    <property type="nucleotide sequence ID" value="NZ_JAASQL010000001.1"/>
</dbReference>
<keyword evidence="3" id="KW-0238">DNA-binding</keyword>
<organism evidence="5 6">
    <name type="scientific">Wenyingzhuangia heitensis</name>
    <dbReference type="NCBI Taxonomy" id="1487859"/>
    <lineage>
        <taxon>Bacteria</taxon>
        <taxon>Pseudomonadati</taxon>
        <taxon>Bacteroidota</taxon>
        <taxon>Flavobacteriia</taxon>
        <taxon>Flavobacteriales</taxon>
        <taxon>Flavobacteriaceae</taxon>
        <taxon>Wenyingzhuangia</taxon>
    </lineage>
</organism>
<feature type="domain" description="Type I restriction modification DNA specificity" evidence="4">
    <location>
        <begin position="3"/>
        <end position="158"/>
    </location>
</feature>
<evidence type="ECO:0000256" key="3">
    <source>
        <dbReference type="ARBA" id="ARBA00023125"/>
    </source>
</evidence>
<sequence length="407" mass="45584">MKDNWKKVPLGELVTIQKGKISEQSTYPIQGFAPIINTDVLRGNVKVWGKIKGSVNCLEDDVLILWDGERSGLCAIGHKGVLGSTFAKMNVSSELVPEYLFRVVDFNYDWIQGQRTGTGVPHVPKDLKTIFKVNYPPLPQQQKIAKILSTVDAVIEQTESAIAKYQAIKQGLMHDLFTRGIDVSTGKLRPTPQEAPDLYKESALGLIPRDWEDSVFKNHLIKNLYGPRFSGDDYDSEGNVKTIRGMDFSKDGEILYSQAPIALLPKSKVYSHLLETGDVVMVTTADCGLTAVFEEQDFQFIPSAYSVKFRFNEEIEPYFIKFFMQTDKAKRLVNKYVRQGTLGNLPGSDVLGFNISLPKIDEQKIIIEKLKAVESKIQTEQQALAKYQQLKSGLLQDLLTGKVEVGV</sequence>
<dbReference type="GO" id="GO:0009035">
    <property type="term" value="F:type I site-specific deoxyribonuclease activity"/>
    <property type="evidence" value="ECO:0007669"/>
    <property type="project" value="UniProtKB-EC"/>
</dbReference>
<comment type="similarity">
    <text evidence="1">Belongs to the type-I restriction system S methylase family.</text>
</comment>
<protein>
    <submittedName>
        <fullName evidence="5">Type I restriction enzyme S subunit</fullName>
        <ecNumber evidence="5">3.1.21.3</ecNumber>
    </submittedName>
</protein>
<dbReference type="EC" id="3.1.21.3" evidence="5"/>
<dbReference type="PANTHER" id="PTHR30408:SF12">
    <property type="entry name" value="TYPE I RESTRICTION ENZYME MJAVIII SPECIFICITY SUBUNIT"/>
    <property type="match status" value="1"/>
</dbReference>
<evidence type="ECO:0000256" key="1">
    <source>
        <dbReference type="ARBA" id="ARBA00010923"/>
    </source>
</evidence>
<name>A0ABX0U8Q9_9FLAO</name>
<gene>
    <name evidence="5" type="ORF">FHR24_001582</name>
</gene>
<keyword evidence="5" id="KW-0378">Hydrolase</keyword>
<evidence type="ECO:0000256" key="2">
    <source>
        <dbReference type="ARBA" id="ARBA00022747"/>
    </source>
</evidence>
<evidence type="ECO:0000313" key="5">
    <source>
        <dbReference type="EMBL" id="NIJ45143.1"/>
    </source>
</evidence>
<dbReference type="EMBL" id="JAASQL010000001">
    <property type="protein sequence ID" value="NIJ45143.1"/>
    <property type="molecule type" value="Genomic_DNA"/>
</dbReference>
<evidence type="ECO:0000313" key="6">
    <source>
        <dbReference type="Proteomes" id="UP000745859"/>
    </source>
</evidence>
<dbReference type="Gene3D" id="1.10.287.1120">
    <property type="entry name" value="Bipartite methylase S protein"/>
    <property type="match status" value="1"/>
</dbReference>
<proteinExistence type="inferred from homology"/>
<dbReference type="InterPro" id="IPR052021">
    <property type="entry name" value="Type-I_RS_S_subunit"/>
</dbReference>
<dbReference type="SUPFAM" id="SSF116734">
    <property type="entry name" value="DNA methylase specificity domain"/>
    <property type="match status" value="2"/>
</dbReference>
<evidence type="ECO:0000259" key="4">
    <source>
        <dbReference type="Pfam" id="PF01420"/>
    </source>
</evidence>
<dbReference type="Gene3D" id="3.90.220.20">
    <property type="entry name" value="DNA methylase specificity domains"/>
    <property type="match status" value="2"/>
</dbReference>
<dbReference type="Proteomes" id="UP000745859">
    <property type="component" value="Unassembled WGS sequence"/>
</dbReference>
<reference evidence="5 6" key="1">
    <citation type="submission" date="2020-03" db="EMBL/GenBank/DDBJ databases">
        <title>Genomic Encyclopedia of Type Strains, Phase IV (KMG-IV): sequencing the most valuable type-strain genomes for metagenomic binning, comparative biology and taxonomic classification.</title>
        <authorList>
            <person name="Goeker M."/>
        </authorList>
    </citation>
    <scope>NUCLEOTIDE SEQUENCE [LARGE SCALE GENOMIC DNA]</scope>
    <source>
        <strain evidence="5 6">DSM 101599</strain>
    </source>
</reference>
<dbReference type="InterPro" id="IPR000055">
    <property type="entry name" value="Restrct_endonuc_typeI_TRD"/>
</dbReference>
<comment type="caution">
    <text evidence="5">The sequence shown here is derived from an EMBL/GenBank/DDBJ whole genome shotgun (WGS) entry which is preliminary data.</text>
</comment>